<protein>
    <submittedName>
        <fullName evidence="5">MFS transporter</fullName>
    </submittedName>
</protein>
<evidence type="ECO:0000256" key="4">
    <source>
        <dbReference type="SAM" id="Phobius"/>
    </source>
</evidence>
<dbReference type="RefSeq" id="WP_176465449.1">
    <property type="nucleotide sequence ID" value="NZ_MTBC01000003.1"/>
</dbReference>
<evidence type="ECO:0000313" key="5">
    <source>
        <dbReference type="EMBL" id="OQD43556.1"/>
    </source>
</evidence>
<gene>
    <name evidence="5" type="ORF">BUL40_04995</name>
</gene>
<name>A0A1V6LU75_9FLAO</name>
<dbReference type="CDD" id="cd06174">
    <property type="entry name" value="MFS"/>
    <property type="match status" value="1"/>
</dbReference>
<feature type="transmembrane region" description="Helical" evidence="4">
    <location>
        <begin position="287"/>
        <end position="307"/>
    </location>
</feature>
<feature type="transmembrane region" description="Helical" evidence="4">
    <location>
        <begin position="319"/>
        <end position="341"/>
    </location>
</feature>
<dbReference type="AlphaFoldDB" id="A0A1V6LU75"/>
<feature type="transmembrane region" description="Helical" evidence="4">
    <location>
        <begin position="413"/>
        <end position="430"/>
    </location>
</feature>
<feature type="transmembrane region" description="Helical" evidence="4">
    <location>
        <begin position="203"/>
        <end position="224"/>
    </location>
</feature>
<dbReference type="Gene3D" id="1.20.1250.20">
    <property type="entry name" value="MFS general substrate transporter like domains"/>
    <property type="match status" value="2"/>
</dbReference>
<dbReference type="EMBL" id="MTBC01000003">
    <property type="protein sequence ID" value="OQD43556.1"/>
    <property type="molecule type" value="Genomic_DNA"/>
</dbReference>
<dbReference type="PANTHER" id="PTHR23526">
    <property type="entry name" value="INTEGRAL MEMBRANE TRANSPORT PROTEIN-RELATED"/>
    <property type="match status" value="1"/>
</dbReference>
<dbReference type="GO" id="GO:0022857">
    <property type="term" value="F:transmembrane transporter activity"/>
    <property type="evidence" value="ECO:0007669"/>
    <property type="project" value="InterPro"/>
</dbReference>
<accession>A0A1V6LU75</accession>
<dbReference type="InterPro" id="IPR011701">
    <property type="entry name" value="MFS"/>
</dbReference>
<feature type="transmembrane region" description="Helical" evidence="4">
    <location>
        <begin position="171"/>
        <end position="191"/>
    </location>
</feature>
<feature type="transmembrane region" description="Helical" evidence="4">
    <location>
        <begin position="254"/>
        <end position="275"/>
    </location>
</feature>
<feature type="transmembrane region" description="Helical" evidence="4">
    <location>
        <begin position="60"/>
        <end position="81"/>
    </location>
</feature>
<dbReference type="Pfam" id="PF07690">
    <property type="entry name" value="MFS_1"/>
    <property type="match status" value="1"/>
</dbReference>
<keyword evidence="1 4" id="KW-0812">Transmembrane</keyword>
<dbReference type="Proteomes" id="UP000191680">
    <property type="component" value="Unassembled WGS sequence"/>
</dbReference>
<evidence type="ECO:0000256" key="1">
    <source>
        <dbReference type="ARBA" id="ARBA00022692"/>
    </source>
</evidence>
<feature type="transmembrane region" description="Helical" evidence="4">
    <location>
        <begin position="133"/>
        <end position="151"/>
    </location>
</feature>
<sequence>MKTNSFTERLYDYLNNEEDARACSAISEDACKETPNNYFLILLSNTLTKLGDTLSNPKTVLTWVMSYVNAPVYLISFIVPIRESGSMLPQIVIASYVRTQERRKWIYVIGSVLQCLSIAAIGFVTLYTEGVTAGYTIILLLVLFSLSRGLCSIASKDVLGKTIPKKKRGKLKGYTVSVSGVLVLLAGLYIIYRSKSDANVTFYAVLLFFAASLWLFAALVYAFITEEKGATDGGKNAWKEAWQRMNIIKTDKHFRNFVIARSLLLCSALTAPYYVLLAQDNLGKESYLLGLFILANGLASIISAPIWGRMADTSSKKVMAIAASFAAILGIAMFFIIAFLPTIKSSFWLYPIAFFLLGIAHSGVRLGRKTYIVDMAEGNQRTDYVSVSNTLIGAILLLTGGISALVALISTKGVILVLSVFGIYGAYRSYNLPNVESK</sequence>
<organism evidence="5 6">
    <name type="scientific">Croceivirga radicis</name>
    <dbReference type="NCBI Taxonomy" id="1929488"/>
    <lineage>
        <taxon>Bacteria</taxon>
        <taxon>Pseudomonadati</taxon>
        <taxon>Bacteroidota</taxon>
        <taxon>Flavobacteriia</taxon>
        <taxon>Flavobacteriales</taxon>
        <taxon>Flavobacteriaceae</taxon>
        <taxon>Croceivirga</taxon>
    </lineage>
</organism>
<dbReference type="SUPFAM" id="SSF103473">
    <property type="entry name" value="MFS general substrate transporter"/>
    <property type="match status" value="1"/>
</dbReference>
<dbReference type="InterPro" id="IPR036259">
    <property type="entry name" value="MFS_trans_sf"/>
</dbReference>
<reference evidence="5 6" key="1">
    <citation type="submission" date="2016-12" db="EMBL/GenBank/DDBJ databases">
        <authorList>
            <person name="Song W.-J."/>
            <person name="Kurnit D.M."/>
        </authorList>
    </citation>
    <scope>NUCLEOTIDE SEQUENCE [LARGE SCALE GENOMIC DNA]</scope>
    <source>
        <strain evidence="5 6">HSG9</strain>
    </source>
</reference>
<keyword evidence="3 4" id="KW-0472">Membrane</keyword>
<evidence type="ECO:0000256" key="2">
    <source>
        <dbReference type="ARBA" id="ARBA00022989"/>
    </source>
</evidence>
<feature type="transmembrane region" description="Helical" evidence="4">
    <location>
        <begin position="347"/>
        <end position="364"/>
    </location>
</feature>
<keyword evidence="6" id="KW-1185">Reference proteome</keyword>
<dbReference type="PANTHER" id="PTHR23526:SF2">
    <property type="entry name" value="MAJOR FACILITATOR SUPERFAMILY (MFS) PROFILE DOMAIN-CONTAINING PROTEIN"/>
    <property type="match status" value="1"/>
</dbReference>
<feature type="transmembrane region" description="Helical" evidence="4">
    <location>
        <begin position="384"/>
        <end position="407"/>
    </location>
</feature>
<evidence type="ECO:0000256" key="3">
    <source>
        <dbReference type="ARBA" id="ARBA00023136"/>
    </source>
</evidence>
<proteinExistence type="predicted"/>
<dbReference type="InterPro" id="IPR052528">
    <property type="entry name" value="Sugar_transport-like"/>
</dbReference>
<keyword evidence="2 4" id="KW-1133">Transmembrane helix</keyword>
<comment type="caution">
    <text evidence="5">The sequence shown here is derived from an EMBL/GenBank/DDBJ whole genome shotgun (WGS) entry which is preliminary data.</text>
</comment>
<evidence type="ECO:0000313" key="6">
    <source>
        <dbReference type="Proteomes" id="UP000191680"/>
    </source>
</evidence>
<feature type="transmembrane region" description="Helical" evidence="4">
    <location>
        <begin position="105"/>
        <end position="127"/>
    </location>
</feature>